<feature type="transmembrane region" description="Helical" evidence="1">
    <location>
        <begin position="6"/>
        <end position="27"/>
    </location>
</feature>
<accession>A0A9W9EWD1</accession>
<gene>
    <name evidence="3" type="ORF">N7532_007937</name>
</gene>
<dbReference type="OrthoDB" id="2560628at2759"/>
<keyword evidence="1" id="KW-0472">Membrane</keyword>
<dbReference type="AlphaFoldDB" id="A0A9W9EWD1"/>
<evidence type="ECO:0000313" key="4">
    <source>
        <dbReference type="Proteomes" id="UP001149074"/>
    </source>
</evidence>
<feature type="domain" description="DUF7702" evidence="2">
    <location>
        <begin position="3"/>
        <end position="243"/>
    </location>
</feature>
<dbReference type="PANTHER" id="PTHR42109:SF2">
    <property type="entry name" value="INTEGRAL MEMBRANE PROTEIN"/>
    <property type="match status" value="1"/>
</dbReference>
<sequence length="265" mass="29091">MTVTYRHGLSILELIIYLPSFFVTCFLTYRHGLRRNSGFFFLATFTLSRIVGACCDLVAIDHYTLGLYIAAAVCMAIGLSPLMLALSGLLSRANLSIQRKTGQAPLNQLIFIFFRLLTLVAMVLSIVGITANMSAEGLAHPDIKVKVGMTLYLVAAGVLCLLLAFLGMHQVSMQRGEKRTILAVAISTPFLLVRLIYATLIWFLHDSSFSMIGGNVTIQLVMSVLEEFAIVITCIGVGITLRVVSKESRATQETHLDVYSPQHKS</sequence>
<organism evidence="3 4">
    <name type="scientific">Penicillium argentinense</name>
    <dbReference type="NCBI Taxonomy" id="1131581"/>
    <lineage>
        <taxon>Eukaryota</taxon>
        <taxon>Fungi</taxon>
        <taxon>Dikarya</taxon>
        <taxon>Ascomycota</taxon>
        <taxon>Pezizomycotina</taxon>
        <taxon>Eurotiomycetes</taxon>
        <taxon>Eurotiomycetidae</taxon>
        <taxon>Eurotiales</taxon>
        <taxon>Aspergillaceae</taxon>
        <taxon>Penicillium</taxon>
    </lineage>
</organism>
<reference evidence="3" key="2">
    <citation type="journal article" date="2023" name="IMA Fungus">
        <title>Comparative genomic study of the Penicillium genus elucidates a diverse pangenome and 15 lateral gene transfer events.</title>
        <authorList>
            <person name="Petersen C."/>
            <person name="Sorensen T."/>
            <person name="Nielsen M.R."/>
            <person name="Sondergaard T.E."/>
            <person name="Sorensen J.L."/>
            <person name="Fitzpatrick D.A."/>
            <person name="Frisvad J.C."/>
            <person name="Nielsen K.L."/>
        </authorList>
    </citation>
    <scope>NUCLEOTIDE SEQUENCE</scope>
    <source>
        <strain evidence="3">IBT 30761</strain>
    </source>
</reference>
<evidence type="ECO:0000313" key="3">
    <source>
        <dbReference type="EMBL" id="KAJ5089253.1"/>
    </source>
</evidence>
<dbReference type="GeneID" id="81359408"/>
<comment type="caution">
    <text evidence="3">The sequence shown here is derived from an EMBL/GenBank/DDBJ whole genome shotgun (WGS) entry which is preliminary data.</text>
</comment>
<feature type="transmembrane region" description="Helical" evidence="1">
    <location>
        <begin position="216"/>
        <end position="241"/>
    </location>
</feature>
<dbReference type="Pfam" id="PF24800">
    <property type="entry name" value="DUF7702"/>
    <property type="match status" value="1"/>
</dbReference>
<protein>
    <recommendedName>
        <fullName evidence="2">DUF7702 domain-containing protein</fullName>
    </recommendedName>
</protein>
<dbReference type="InterPro" id="IPR056119">
    <property type="entry name" value="DUF7702"/>
</dbReference>
<reference evidence="3" key="1">
    <citation type="submission" date="2022-11" db="EMBL/GenBank/DDBJ databases">
        <authorList>
            <person name="Petersen C."/>
        </authorList>
    </citation>
    <scope>NUCLEOTIDE SEQUENCE</scope>
    <source>
        <strain evidence="3">IBT 30761</strain>
    </source>
</reference>
<feature type="transmembrane region" description="Helical" evidence="1">
    <location>
        <begin position="109"/>
        <end position="129"/>
    </location>
</feature>
<name>A0A9W9EWD1_9EURO</name>
<evidence type="ECO:0000256" key="1">
    <source>
        <dbReference type="SAM" id="Phobius"/>
    </source>
</evidence>
<evidence type="ECO:0000259" key="2">
    <source>
        <dbReference type="Pfam" id="PF24800"/>
    </source>
</evidence>
<keyword evidence="4" id="KW-1185">Reference proteome</keyword>
<proteinExistence type="predicted"/>
<feature type="transmembrane region" description="Helical" evidence="1">
    <location>
        <begin position="180"/>
        <end position="204"/>
    </location>
</feature>
<dbReference type="PANTHER" id="PTHR42109">
    <property type="entry name" value="UNPLACED GENOMIC SCAFFOLD UM_SCAF_CONTIG_1.265, WHOLE GENOME SHOTGUN SEQUENCE"/>
    <property type="match status" value="1"/>
</dbReference>
<dbReference type="RefSeq" id="XP_056471235.1">
    <property type="nucleotide sequence ID" value="XM_056620429.1"/>
</dbReference>
<dbReference type="EMBL" id="JAPQKI010000009">
    <property type="protein sequence ID" value="KAJ5089253.1"/>
    <property type="molecule type" value="Genomic_DNA"/>
</dbReference>
<feature type="transmembrane region" description="Helical" evidence="1">
    <location>
        <begin position="66"/>
        <end position="89"/>
    </location>
</feature>
<feature type="transmembrane region" description="Helical" evidence="1">
    <location>
        <begin position="39"/>
        <end position="60"/>
    </location>
</feature>
<dbReference type="Proteomes" id="UP001149074">
    <property type="component" value="Unassembled WGS sequence"/>
</dbReference>
<keyword evidence="1" id="KW-0812">Transmembrane</keyword>
<keyword evidence="1" id="KW-1133">Transmembrane helix</keyword>
<feature type="transmembrane region" description="Helical" evidence="1">
    <location>
        <begin position="149"/>
        <end position="168"/>
    </location>
</feature>